<dbReference type="Gene3D" id="3.40.50.261">
    <property type="entry name" value="Succinyl-CoA synthetase domains"/>
    <property type="match status" value="1"/>
</dbReference>
<evidence type="ECO:0000256" key="5">
    <source>
        <dbReference type="HAMAP-Rule" id="MF_01988"/>
    </source>
</evidence>
<dbReference type="Pfam" id="PF02629">
    <property type="entry name" value="CoA_binding"/>
    <property type="match status" value="1"/>
</dbReference>
<dbReference type="PROSITE" id="PS00399">
    <property type="entry name" value="SUCCINYL_COA_LIG_2"/>
    <property type="match status" value="1"/>
</dbReference>
<dbReference type="PIRSF" id="PIRSF001553">
    <property type="entry name" value="SucCS_alpha"/>
    <property type="match status" value="1"/>
</dbReference>
<comment type="catalytic activity">
    <reaction evidence="5">
        <text>GTP + succinate + CoA = succinyl-CoA + GDP + phosphate</text>
        <dbReference type="Rhea" id="RHEA:22120"/>
        <dbReference type="ChEBI" id="CHEBI:30031"/>
        <dbReference type="ChEBI" id="CHEBI:37565"/>
        <dbReference type="ChEBI" id="CHEBI:43474"/>
        <dbReference type="ChEBI" id="CHEBI:57287"/>
        <dbReference type="ChEBI" id="CHEBI:57292"/>
        <dbReference type="ChEBI" id="CHEBI:58189"/>
    </reaction>
</comment>
<sequence length="293" mass="30054">MILVDKNTKVVVQGATGKMGASHTKRMLDYGTKIVAGVTPGKGGEKIHGVPVFDTVAQAKEATGATCSVIFVPPYLALDAGYEALDAGIELLVLITEGIPPQDTAKLVAAVKAKGAKLIGPNCPGIITPGQSLIGILPGSIFKAGKVGMVSKSGTLTYEIALALTDKGFGQSTCVGVGGDPIKGLDYQEVLSMFEKDADTEVIVMIGEIGGNAEEEAAEFIKKNIKKPVIGYIAGQTAPPGKRMGHAGAIISGGKGTAESKLEAFKANGVKVAMTPNEVAKHVEACLKQPAKA</sequence>
<dbReference type="InterPro" id="IPR017440">
    <property type="entry name" value="Cit_synth/succinyl-CoA_lig_AS"/>
</dbReference>
<dbReference type="PRINTS" id="PR01798">
    <property type="entry name" value="SCOASYNTHASE"/>
</dbReference>
<reference evidence="10" key="1">
    <citation type="submission" date="2021-02" db="EMBL/GenBank/DDBJ databases">
        <title>Genome-Resolved Metagenomics of a Microbial Community Performing Photosynthetic Biological Nutrient Removal.</title>
        <authorList>
            <person name="Mcdaniel E.A."/>
        </authorList>
    </citation>
    <scope>NUCLEOTIDE SEQUENCE</scope>
    <source>
        <strain evidence="10">UWPOB_OBS1</strain>
    </source>
</reference>
<dbReference type="InterPro" id="IPR003781">
    <property type="entry name" value="CoA-bd"/>
</dbReference>
<dbReference type="SUPFAM" id="SSF51735">
    <property type="entry name" value="NAD(P)-binding Rossmann-fold domains"/>
    <property type="match status" value="1"/>
</dbReference>
<proteinExistence type="inferred from homology"/>
<keyword evidence="3 5" id="KW-0547">Nucleotide-binding</keyword>
<dbReference type="PANTHER" id="PTHR11117:SF2">
    <property type="entry name" value="SUCCINATE--COA LIGASE [ADP_GDP-FORMING] SUBUNIT ALPHA, MITOCHONDRIAL"/>
    <property type="match status" value="1"/>
</dbReference>
<keyword evidence="2 5" id="KW-0436">Ligase</keyword>
<dbReference type="InterPro" id="IPR016102">
    <property type="entry name" value="Succinyl-CoA_synth-like"/>
</dbReference>
<dbReference type="EC" id="6.2.1.5" evidence="5"/>
<gene>
    <name evidence="5 10" type="primary">sucD</name>
    <name evidence="10" type="ORF">J0M35_03120</name>
</gene>
<feature type="binding site" evidence="5">
    <location>
        <position position="42"/>
    </location>
    <ligand>
        <name>CoA</name>
        <dbReference type="ChEBI" id="CHEBI:57287"/>
    </ligand>
</feature>
<dbReference type="InterPro" id="IPR005810">
    <property type="entry name" value="CoA_lig_alpha"/>
</dbReference>
<feature type="domain" description="CoA-binding" evidence="9">
    <location>
        <begin position="3"/>
        <end position="99"/>
    </location>
</feature>
<evidence type="ECO:0000313" key="10">
    <source>
        <dbReference type="EMBL" id="MBN8659328.1"/>
    </source>
</evidence>
<evidence type="ECO:0000256" key="2">
    <source>
        <dbReference type="ARBA" id="ARBA00022598"/>
    </source>
</evidence>
<feature type="binding site" evidence="5">
    <location>
        <begin position="95"/>
        <end position="97"/>
    </location>
    <ligand>
        <name>CoA</name>
        <dbReference type="ChEBI" id="CHEBI:57287"/>
    </ligand>
</feature>
<dbReference type="InterPro" id="IPR033847">
    <property type="entry name" value="Citrt_syn/SCS-alpha_CS"/>
</dbReference>
<dbReference type="NCBIfam" id="NF004230">
    <property type="entry name" value="PRK05678.1"/>
    <property type="match status" value="1"/>
</dbReference>
<accession>A0A8J7PFW5</accession>
<evidence type="ECO:0000256" key="4">
    <source>
        <dbReference type="ARBA" id="ARBA00060724"/>
    </source>
</evidence>
<dbReference type="NCBIfam" id="TIGR01019">
    <property type="entry name" value="sucCoAalpha"/>
    <property type="match status" value="1"/>
</dbReference>
<dbReference type="EMBL" id="JAFLCK010000003">
    <property type="protein sequence ID" value="MBN8659328.1"/>
    <property type="molecule type" value="Genomic_DNA"/>
</dbReference>
<dbReference type="Pfam" id="PF00549">
    <property type="entry name" value="Ligase_CoA"/>
    <property type="match status" value="1"/>
</dbReference>
<comment type="pathway">
    <text evidence="5 8">Carbohydrate metabolism; tricarboxylic acid cycle; succinate from succinyl-CoA (ligase route): step 1/1.</text>
</comment>
<dbReference type="GO" id="GO:0000166">
    <property type="term" value="F:nucleotide binding"/>
    <property type="evidence" value="ECO:0007669"/>
    <property type="project" value="UniProtKB-KW"/>
</dbReference>
<dbReference type="Gene3D" id="3.40.50.720">
    <property type="entry name" value="NAD(P)-binding Rossmann-like Domain"/>
    <property type="match status" value="1"/>
</dbReference>
<feature type="binding site" evidence="5">
    <location>
        <position position="158"/>
    </location>
    <ligand>
        <name>substrate</name>
        <note>ligand shared with subunit beta</note>
    </ligand>
</feature>
<dbReference type="SUPFAM" id="SSF52210">
    <property type="entry name" value="Succinyl-CoA synthetase domains"/>
    <property type="match status" value="1"/>
</dbReference>
<dbReference type="GO" id="GO:0004776">
    <property type="term" value="F:succinate-CoA ligase (GDP-forming) activity"/>
    <property type="evidence" value="ECO:0007669"/>
    <property type="project" value="TreeGrafter"/>
</dbReference>
<feature type="binding site" evidence="5">
    <location>
        <begin position="16"/>
        <end position="19"/>
    </location>
    <ligand>
        <name>CoA</name>
        <dbReference type="ChEBI" id="CHEBI:57287"/>
    </ligand>
</feature>
<dbReference type="GO" id="GO:0009361">
    <property type="term" value="C:succinate-CoA ligase complex (ADP-forming)"/>
    <property type="evidence" value="ECO:0007669"/>
    <property type="project" value="TreeGrafter"/>
</dbReference>
<feature type="active site" description="Tele-phosphohistidine intermediate" evidence="5 6">
    <location>
        <position position="246"/>
    </location>
</feature>
<name>A0A8J7PFW5_9BACT</name>
<dbReference type="HAMAP" id="MF_01988">
    <property type="entry name" value="Succ_CoA_alpha"/>
    <property type="match status" value="1"/>
</dbReference>
<dbReference type="AlphaFoldDB" id="A0A8J7PFW5"/>
<dbReference type="Proteomes" id="UP000664277">
    <property type="component" value="Unassembled WGS sequence"/>
</dbReference>
<comment type="catalytic activity">
    <reaction evidence="5 8">
        <text>succinate + ATP + CoA = succinyl-CoA + ADP + phosphate</text>
        <dbReference type="Rhea" id="RHEA:17661"/>
        <dbReference type="ChEBI" id="CHEBI:30031"/>
        <dbReference type="ChEBI" id="CHEBI:30616"/>
        <dbReference type="ChEBI" id="CHEBI:43474"/>
        <dbReference type="ChEBI" id="CHEBI:57287"/>
        <dbReference type="ChEBI" id="CHEBI:57292"/>
        <dbReference type="ChEBI" id="CHEBI:456216"/>
        <dbReference type="EC" id="6.2.1.5"/>
    </reaction>
</comment>
<protein>
    <recommendedName>
        <fullName evidence="5">Succinate--CoA ligase [ADP-forming] subunit alpha</fullName>
        <ecNumber evidence="5">6.2.1.5</ecNumber>
    </recommendedName>
    <alternativeName>
        <fullName evidence="5">Succinyl-CoA synthetase subunit alpha</fullName>
        <shortName evidence="5">SCS-alpha</shortName>
    </alternativeName>
</protein>
<dbReference type="FunFam" id="3.40.50.720:FF:000277">
    <property type="entry name" value="Succinate--CoA ligase [ADP-forming] subunit alpha"/>
    <property type="match status" value="1"/>
</dbReference>
<dbReference type="SMART" id="SM00881">
    <property type="entry name" value="CoA_binding"/>
    <property type="match status" value="1"/>
</dbReference>
<evidence type="ECO:0000256" key="3">
    <source>
        <dbReference type="ARBA" id="ARBA00022741"/>
    </source>
</evidence>
<evidence type="ECO:0000313" key="11">
    <source>
        <dbReference type="Proteomes" id="UP000664277"/>
    </source>
</evidence>
<evidence type="ECO:0000256" key="8">
    <source>
        <dbReference type="RuleBase" id="RU000699"/>
    </source>
</evidence>
<keyword evidence="1 5" id="KW-0816">Tricarboxylic acid cycle</keyword>
<dbReference type="InterPro" id="IPR005811">
    <property type="entry name" value="SUCC_ACL_C"/>
</dbReference>
<dbReference type="InterPro" id="IPR036291">
    <property type="entry name" value="NAD(P)-bd_dom_sf"/>
</dbReference>
<evidence type="ECO:0000256" key="6">
    <source>
        <dbReference type="PIRSR" id="PIRSR001553-1"/>
    </source>
</evidence>
<comment type="caution">
    <text evidence="10">The sequence shown here is derived from an EMBL/GenBank/DDBJ whole genome shotgun (WGS) entry which is preliminary data.</text>
</comment>
<dbReference type="PROSITE" id="PS01216">
    <property type="entry name" value="SUCCINYL_COA_LIG_1"/>
    <property type="match status" value="1"/>
</dbReference>
<comment type="subunit">
    <text evidence="5 8">Heterotetramer of two alpha and two beta subunits.</text>
</comment>
<dbReference type="UniPathway" id="UPA00223">
    <property type="reaction ID" value="UER00999"/>
</dbReference>
<evidence type="ECO:0000256" key="1">
    <source>
        <dbReference type="ARBA" id="ARBA00022532"/>
    </source>
</evidence>
<comment type="similarity">
    <text evidence="4 5 7">Belongs to the succinate/malate CoA ligase alpha subunit family.</text>
</comment>
<comment type="function">
    <text evidence="5 8">Succinyl-CoA synthetase functions in the citric acid cycle (TCA), coupling the hydrolysis of succinyl-CoA to the synthesis of either ATP or GTP and thus represents the only step of substrate-level phosphorylation in the TCA. The alpha subunit of the enzyme binds the substrates coenzyme A and phosphate, while succinate binding and nucleotide specificity is provided by the beta subunit.</text>
</comment>
<dbReference type="GO" id="GO:0006099">
    <property type="term" value="P:tricarboxylic acid cycle"/>
    <property type="evidence" value="ECO:0007669"/>
    <property type="project" value="UniProtKB-UniRule"/>
</dbReference>
<dbReference type="PANTHER" id="PTHR11117">
    <property type="entry name" value="SUCCINYL-COA LIGASE SUBUNIT ALPHA"/>
    <property type="match status" value="1"/>
</dbReference>
<dbReference type="GO" id="GO:0004775">
    <property type="term" value="F:succinate-CoA ligase (ADP-forming) activity"/>
    <property type="evidence" value="ECO:0007669"/>
    <property type="project" value="UniProtKB-UniRule"/>
</dbReference>
<evidence type="ECO:0000259" key="9">
    <source>
        <dbReference type="SMART" id="SM00881"/>
    </source>
</evidence>
<evidence type="ECO:0000256" key="7">
    <source>
        <dbReference type="RuleBase" id="RU000677"/>
    </source>
</evidence>
<organism evidence="10 11">
    <name type="scientific">Candidatus Obscuribacter phosphatis</name>
    <dbReference type="NCBI Taxonomy" id="1906157"/>
    <lineage>
        <taxon>Bacteria</taxon>
        <taxon>Bacillati</taxon>
        <taxon>Candidatus Melainabacteria</taxon>
        <taxon>Candidatus Obscuribacterales</taxon>
        <taxon>Candidatus Obscuribacteraceae</taxon>
        <taxon>Candidatus Obscuribacter</taxon>
    </lineage>
</organism>
<dbReference type="FunFam" id="3.40.50.261:FF:000006">
    <property type="entry name" value="Succinate--CoA ligase [ADP-forming] subunit alpha"/>
    <property type="match status" value="1"/>
</dbReference>